<dbReference type="SMART" id="SM00220">
    <property type="entry name" value="S_TKc"/>
    <property type="match status" value="1"/>
</dbReference>
<dbReference type="SUPFAM" id="SSF56112">
    <property type="entry name" value="Protein kinase-like (PK-like)"/>
    <property type="match status" value="1"/>
</dbReference>
<proteinExistence type="predicted"/>
<dbReference type="InterPro" id="IPR045274">
    <property type="entry name" value="WAK-like"/>
</dbReference>
<dbReference type="PANTHER" id="PTHR27005">
    <property type="entry name" value="WALL-ASSOCIATED RECEPTOR KINASE-LIKE 21"/>
    <property type="match status" value="1"/>
</dbReference>
<dbReference type="Proteomes" id="UP001180020">
    <property type="component" value="Unassembled WGS sequence"/>
</dbReference>
<protein>
    <submittedName>
        <fullName evidence="4">Wall-associated receptor kinase 3</fullName>
    </submittedName>
</protein>
<accession>A0AAV9EK10</accession>
<dbReference type="Gene3D" id="3.30.200.20">
    <property type="entry name" value="Phosphorylase Kinase, domain 1"/>
    <property type="match status" value="1"/>
</dbReference>
<dbReference type="GO" id="GO:0005886">
    <property type="term" value="C:plasma membrane"/>
    <property type="evidence" value="ECO:0007669"/>
    <property type="project" value="TreeGrafter"/>
</dbReference>
<dbReference type="GO" id="GO:0007166">
    <property type="term" value="P:cell surface receptor signaling pathway"/>
    <property type="evidence" value="ECO:0007669"/>
    <property type="project" value="InterPro"/>
</dbReference>
<keyword evidence="1" id="KW-0547">Nucleotide-binding</keyword>
<evidence type="ECO:0000313" key="4">
    <source>
        <dbReference type="EMBL" id="KAK1314105.1"/>
    </source>
</evidence>
<name>A0AAV9EK10_ACOCL</name>
<dbReference type="PROSITE" id="PS00108">
    <property type="entry name" value="PROTEIN_KINASE_ST"/>
    <property type="match status" value="1"/>
</dbReference>
<keyword evidence="4" id="KW-0418">Kinase</keyword>
<sequence>MATDKFDEKNILGQGGQGMVFKGVLSDNRVVAIKKSIVSDDDEMQNKQFANEIFILSQINHKNVVKLLGYCAEVEIPMLVYEYISNGSLFNLIHREGRLCLSECLRIATEAASALAYLHWDAFPPILHGDVKSSNILLDENLMTKVSDFGTSKLTPKDTDQFATFVQGTRGYLDPEYFQRGILTDRSDVYSFGVILLELLARKTAVFRQGNKEINLANVVLSSMKEDRLVDVLDHQVVNEGRMDLIIEVCKLAKRCVNVAGEERPTMKEVAMELAGLTVFYNQTVVQNHPWVINNPEETKTLRDGESSDCYTSESRAVLSIDAGR</sequence>
<dbReference type="GO" id="GO:0004674">
    <property type="term" value="F:protein serine/threonine kinase activity"/>
    <property type="evidence" value="ECO:0007669"/>
    <property type="project" value="TreeGrafter"/>
</dbReference>
<dbReference type="GO" id="GO:0005524">
    <property type="term" value="F:ATP binding"/>
    <property type="evidence" value="ECO:0007669"/>
    <property type="project" value="UniProtKB-KW"/>
</dbReference>
<dbReference type="InterPro" id="IPR008271">
    <property type="entry name" value="Ser/Thr_kinase_AS"/>
</dbReference>
<organism evidence="4 5">
    <name type="scientific">Acorus calamus</name>
    <name type="common">Sweet flag</name>
    <dbReference type="NCBI Taxonomy" id="4465"/>
    <lineage>
        <taxon>Eukaryota</taxon>
        <taxon>Viridiplantae</taxon>
        <taxon>Streptophyta</taxon>
        <taxon>Embryophyta</taxon>
        <taxon>Tracheophyta</taxon>
        <taxon>Spermatophyta</taxon>
        <taxon>Magnoliopsida</taxon>
        <taxon>Liliopsida</taxon>
        <taxon>Acoraceae</taxon>
        <taxon>Acorus</taxon>
    </lineage>
</organism>
<comment type="caution">
    <text evidence="4">The sequence shown here is derived from an EMBL/GenBank/DDBJ whole genome shotgun (WGS) entry which is preliminary data.</text>
</comment>
<evidence type="ECO:0000313" key="5">
    <source>
        <dbReference type="Proteomes" id="UP001180020"/>
    </source>
</evidence>
<keyword evidence="2" id="KW-0067">ATP-binding</keyword>
<dbReference type="InterPro" id="IPR011009">
    <property type="entry name" value="Kinase-like_dom_sf"/>
</dbReference>
<feature type="domain" description="Protein kinase" evidence="3">
    <location>
        <begin position="6"/>
        <end position="292"/>
    </location>
</feature>
<dbReference type="Pfam" id="PF00069">
    <property type="entry name" value="Pkinase"/>
    <property type="match status" value="1"/>
</dbReference>
<dbReference type="InterPro" id="IPR000719">
    <property type="entry name" value="Prot_kinase_dom"/>
</dbReference>
<evidence type="ECO:0000259" key="3">
    <source>
        <dbReference type="PROSITE" id="PS50011"/>
    </source>
</evidence>
<dbReference type="AlphaFoldDB" id="A0AAV9EK10"/>
<dbReference type="PANTHER" id="PTHR27005:SF479">
    <property type="entry name" value="OS06G0706600 PROTEIN"/>
    <property type="match status" value="1"/>
</dbReference>
<dbReference type="PROSITE" id="PS50011">
    <property type="entry name" value="PROTEIN_KINASE_DOM"/>
    <property type="match status" value="1"/>
</dbReference>
<evidence type="ECO:0000256" key="2">
    <source>
        <dbReference type="ARBA" id="ARBA00022840"/>
    </source>
</evidence>
<reference evidence="4" key="1">
    <citation type="journal article" date="2023" name="Nat. Commun.">
        <title>Diploid and tetraploid genomes of Acorus and the evolution of monocots.</title>
        <authorList>
            <person name="Ma L."/>
            <person name="Liu K.W."/>
            <person name="Li Z."/>
            <person name="Hsiao Y.Y."/>
            <person name="Qi Y."/>
            <person name="Fu T."/>
            <person name="Tang G.D."/>
            <person name="Zhang D."/>
            <person name="Sun W.H."/>
            <person name="Liu D.K."/>
            <person name="Li Y."/>
            <person name="Chen G.Z."/>
            <person name="Liu X.D."/>
            <person name="Liao X.Y."/>
            <person name="Jiang Y.T."/>
            <person name="Yu X."/>
            <person name="Hao Y."/>
            <person name="Huang J."/>
            <person name="Zhao X.W."/>
            <person name="Ke S."/>
            <person name="Chen Y.Y."/>
            <person name="Wu W.L."/>
            <person name="Hsu J.L."/>
            <person name="Lin Y.F."/>
            <person name="Huang M.D."/>
            <person name="Li C.Y."/>
            <person name="Huang L."/>
            <person name="Wang Z.W."/>
            <person name="Zhao X."/>
            <person name="Zhong W.Y."/>
            <person name="Peng D.H."/>
            <person name="Ahmad S."/>
            <person name="Lan S."/>
            <person name="Zhang J.S."/>
            <person name="Tsai W.C."/>
            <person name="Van de Peer Y."/>
            <person name="Liu Z.J."/>
        </authorList>
    </citation>
    <scope>NUCLEOTIDE SEQUENCE</scope>
    <source>
        <strain evidence="4">CP</strain>
    </source>
</reference>
<reference evidence="4" key="2">
    <citation type="submission" date="2023-06" db="EMBL/GenBank/DDBJ databases">
        <authorList>
            <person name="Ma L."/>
            <person name="Liu K.-W."/>
            <person name="Li Z."/>
            <person name="Hsiao Y.-Y."/>
            <person name="Qi Y."/>
            <person name="Fu T."/>
            <person name="Tang G."/>
            <person name="Zhang D."/>
            <person name="Sun W.-H."/>
            <person name="Liu D.-K."/>
            <person name="Li Y."/>
            <person name="Chen G.-Z."/>
            <person name="Liu X.-D."/>
            <person name="Liao X.-Y."/>
            <person name="Jiang Y.-T."/>
            <person name="Yu X."/>
            <person name="Hao Y."/>
            <person name="Huang J."/>
            <person name="Zhao X.-W."/>
            <person name="Ke S."/>
            <person name="Chen Y.-Y."/>
            <person name="Wu W.-L."/>
            <person name="Hsu J.-L."/>
            <person name="Lin Y.-F."/>
            <person name="Huang M.-D."/>
            <person name="Li C.-Y."/>
            <person name="Huang L."/>
            <person name="Wang Z.-W."/>
            <person name="Zhao X."/>
            <person name="Zhong W.-Y."/>
            <person name="Peng D.-H."/>
            <person name="Ahmad S."/>
            <person name="Lan S."/>
            <person name="Zhang J.-S."/>
            <person name="Tsai W.-C."/>
            <person name="Van De Peer Y."/>
            <person name="Liu Z.-J."/>
        </authorList>
    </citation>
    <scope>NUCLEOTIDE SEQUENCE</scope>
    <source>
        <strain evidence="4">CP</strain>
        <tissue evidence="4">Leaves</tissue>
    </source>
</reference>
<dbReference type="FunFam" id="1.10.510.10:FF:000084">
    <property type="entry name" value="Wall-associated receptor kinase 2"/>
    <property type="match status" value="1"/>
</dbReference>
<gene>
    <name evidence="4" type="primary">WAK3</name>
    <name evidence="4" type="ORF">QJS10_CPA06g00222</name>
</gene>
<evidence type="ECO:0000256" key="1">
    <source>
        <dbReference type="ARBA" id="ARBA00022741"/>
    </source>
</evidence>
<dbReference type="Gene3D" id="1.10.510.10">
    <property type="entry name" value="Transferase(Phosphotransferase) domain 1"/>
    <property type="match status" value="1"/>
</dbReference>
<keyword evidence="5" id="KW-1185">Reference proteome</keyword>
<dbReference type="EMBL" id="JAUJYO010000006">
    <property type="protein sequence ID" value="KAK1314105.1"/>
    <property type="molecule type" value="Genomic_DNA"/>
</dbReference>
<keyword evidence="4" id="KW-0808">Transferase</keyword>
<keyword evidence="4" id="KW-0675">Receptor</keyword>